<proteinExistence type="predicted"/>
<dbReference type="Proteomes" id="UP000663720">
    <property type="component" value="Chromosome"/>
</dbReference>
<protein>
    <submittedName>
        <fullName evidence="1">Uncharacterized protein</fullName>
    </submittedName>
</protein>
<accession>A0A975GJA8</accession>
<keyword evidence="2" id="KW-1185">Reference proteome</keyword>
<gene>
    <name evidence="1" type="ORF">dnl_52430</name>
</gene>
<dbReference type="KEGG" id="dli:dnl_52430"/>
<evidence type="ECO:0000313" key="2">
    <source>
        <dbReference type="Proteomes" id="UP000663720"/>
    </source>
</evidence>
<name>A0A975GJA8_9BACT</name>
<dbReference type="AlphaFoldDB" id="A0A975GJA8"/>
<sequence length="47" mass="5136">MIKKKLLCACYRNGTLQFFLSNQRSASTCLFPALLTSDLGAKPAGTR</sequence>
<reference evidence="1" key="1">
    <citation type="journal article" date="2021" name="Microb. Physiol.">
        <title>Proteogenomic Insights into the Physiology of Marine, Sulfate-Reducing, Filamentous Desulfonema limicola and Desulfonema magnum.</title>
        <authorList>
            <person name="Schnaars V."/>
            <person name="Wohlbrand L."/>
            <person name="Scheve S."/>
            <person name="Hinrichs C."/>
            <person name="Reinhardt R."/>
            <person name="Rabus R."/>
        </authorList>
    </citation>
    <scope>NUCLEOTIDE SEQUENCE</scope>
    <source>
        <strain evidence="1">5ac10</strain>
    </source>
</reference>
<organism evidence="1 2">
    <name type="scientific">Desulfonema limicola</name>
    <dbReference type="NCBI Taxonomy" id="45656"/>
    <lineage>
        <taxon>Bacteria</taxon>
        <taxon>Pseudomonadati</taxon>
        <taxon>Thermodesulfobacteriota</taxon>
        <taxon>Desulfobacteria</taxon>
        <taxon>Desulfobacterales</taxon>
        <taxon>Desulfococcaceae</taxon>
        <taxon>Desulfonema</taxon>
    </lineage>
</organism>
<evidence type="ECO:0000313" key="1">
    <source>
        <dbReference type="EMBL" id="QTA82858.1"/>
    </source>
</evidence>
<dbReference type="EMBL" id="CP061799">
    <property type="protein sequence ID" value="QTA82858.1"/>
    <property type="molecule type" value="Genomic_DNA"/>
</dbReference>